<dbReference type="AlphaFoldDB" id="A0A976QQD6"/>
<evidence type="ECO:0000313" key="2">
    <source>
        <dbReference type="EMBL" id="UKJ88907.2"/>
    </source>
</evidence>
<evidence type="ECO:0000256" key="1">
    <source>
        <dbReference type="SAM" id="MobiDB-lite"/>
    </source>
</evidence>
<gene>
    <name evidence="2" type="ORF">MACJ_002153</name>
</gene>
<evidence type="ECO:0000313" key="3">
    <source>
        <dbReference type="Proteomes" id="UP000244803"/>
    </source>
</evidence>
<dbReference type="Proteomes" id="UP000244803">
    <property type="component" value="Chromosome 3"/>
</dbReference>
<dbReference type="OrthoDB" id="365305at2759"/>
<organism evidence="2 3">
    <name type="scientific">Theileria orientalis</name>
    <dbReference type="NCBI Taxonomy" id="68886"/>
    <lineage>
        <taxon>Eukaryota</taxon>
        <taxon>Sar</taxon>
        <taxon>Alveolata</taxon>
        <taxon>Apicomplexa</taxon>
        <taxon>Aconoidasida</taxon>
        <taxon>Piroplasmida</taxon>
        <taxon>Theileriidae</taxon>
        <taxon>Theileria</taxon>
    </lineage>
</organism>
<sequence>MSNTLSSQVFERISKLTNALKLETVELLNKASDPKKDDAADSSSDDSVILIEPPENVENNSFIKLIRERQDSLKKLEQQLRENYEQNCSSVSLEDLVCIAASLHGNIDDVIEYICNKMQMEKEEMEGFKSPLDDSIPVSLFKSNVKQKFLNSVYNGMDYLPNAELNRNDESEQTNSFDERDKPNGAEIVQVSVESSSEATKVHNLSSKASPSRCKRARNSDVSDLNNLELSEETRKLLGLE</sequence>
<name>A0A976QQD6_THEOR</name>
<feature type="region of interest" description="Disordered" evidence="1">
    <location>
        <begin position="163"/>
        <end position="184"/>
    </location>
</feature>
<feature type="region of interest" description="Disordered" evidence="1">
    <location>
        <begin position="197"/>
        <end position="221"/>
    </location>
</feature>
<dbReference type="EMBL" id="CP056066">
    <property type="protein sequence ID" value="UKJ88907.2"/>
    <property type="molecule type" value="Genomic_DNA"/>
</dbReference>
<proteinExistence type="predicted"/>
<protein>
    <submittedName>
        <fullName evidence="2">Uncharacterized protein</fullName>
    </submittedName>
</protein>
<reference evidence="2" key="1">
    <citation type="submission" date="2022-07" db="EMBL/GenBank/DDBJ databases">
        <title>Evaluation of T. orientalis genome assembly methods using nanopore sequencing and analysis of variation between genomes.</title>
        <authorList>
            <person name="Yam J."/>
            <person name="Micallef M.L."/>
            <person name="Liu M."/>
            <person name="Djordjevic S.P."/>
            <person name="Bogema D.R."/>
            <person name="Jenkins C."/>
        </authorList>
    </citation>
    <scope>NUCLEOTIDE SEQUENCE</scope>
    <source>
        <strain evidence="2">Fish Creek</strain>
    </source>
</reference>
<accession>A0A976QQD6</accession>